<evidence type="ECO:0000256" key="5">
    <source>
        <dbReference type="ARBA" id="ARBA00023326"/>
    </source>
</evidence>
<evidence type="ECO:0000256" key="7">
    <source>
        <dbReference type="SAM" id="SignalP"/>
    </source>
</evidence>
<comment type="similarity">
    <text evidence="6">Belongs to the glycosyl hydrolase 74 family.</text>
</comment>
<protein>
    <submittedName>
        <fullName evidence="8">Carbohydrate-binding protein</fullName>
    </submittedName>
</protein>
<dbReference type="PANTHER" id="PTHR43739:SF2">
    <property type="entry name" value="OLIGOXYLOGLUCAN-REDUCING END-SPECIFIC XYLOGLUCANASE-RELATED"/>
    <property type="match status" value="1"/>
</dbReference>
<keyword evidence="4" id="KW-0326">Glycosidase</keyword>
<dbReference type="EMBL" id="BSOB01000003">
    <property type="protein sequence ID" value="GLQ91174.1"/>
    <property type="molecule type" value="Genomic_DNA"/>
</dbReference>
<evidence type="ECO:0000256" key="6">
    <source>
        <dbReference type="ARBA" id="ARBA00037986"/>
    </source>
</evidence>
<evidence type="ECO:0000256" key="1">
    <source>
        <dbReference type="ARBA" id="ARBA00022729"/>
    </source>
</evidence>
<reference evidence="9" key="1">
    <citation type="journal article" date="2019" name="Int. J. Syst. Evol. Microbiol.">
        <title>The Global Catalogue of Microorganisms (GCM) 10K type strain sequencing project: providing services to taxonomists for standard genome sequencing and annotation.</title>
        <authorList>
            <consortium name="The Broad Institute Genomics Platform"/>
            <consortium name="The Broad Institute Genome Sequencing Center for Infectious Disease"/>
            <person name="Wu L."/>
            <person name="Ma J."/>
        </authorList>
    </citation>
    <scope>NUCLEOTIDE SEQUENCE [LARGE SCALE GENOMIC DNA]</scope>
    <source>
        <strain evidence="9">NBRC 111980</strain>
    </source>
</reference>
<keyword evidence="2" id="KW-0378">Hydrolase</keyword>
<dbReference type="CDD" id="cd15482">
    <property type="entry name" value="Sialidase_non-viral"/>
    <property type="match status" value="2"/>
</dbReference>
<dbReference type="Gene3D" id="2.130.10.10">
    <property type="entry name" value="YVTN repeat-like/Quinoprotein amine dehydrogenase"/>
    <property type="match status" value="2"/>
</dbReference>
<gene>
    <name evidence="8" type="ORF">GCM10007901_01240</name>
</gene>
<organism evidence="8 9">
    <name type="scientific">Dyella acidisoli</name>
    <dbReference type="NCBI Taxonomy" id="1867834"/>
    <lineage>
        <taxon>Bacteria</taxon>
        <taxon>Pseudomonadati</taxon>
        <taxon>Pseudomonadota</taxon>
        <taxon>Gammaproteobacteria</taxon>
        <taxon>Lysobacterales</taxon>
        <taxon>Rhodanobacteraceae</taxon>
        <taxon>Dyella</taxon>
    </lineage>
</organism>
<name>A0ABQ5XL89_9GAMM</name>
<dbReference type="InterPro" id="IPR015943">
    <property type="entry name" value="WD40/YVTN_repeat-like_dom_sf"/>
</dbReference>
<feature type="signal peptide" evidence="7">
    <location>
        <begin position="1"/>
        <end position="22"/>
    </location>
</feature>
<keyword evidence="1 7" id="KW-0732">Signal</keyword>
<evidence type="ECO:0000256" key="4">
    <source>
        <dbReference type="ARBA" id="ARBA00023295"/>
    </source>
</evidence>
<dbReference type="SUPFAM" id="SSF110296">
    <property type="entry name" value="Oligoxyloglucan reducing end-specific cellobiohydrolase"/>
    <property type="match status" value="2"/>
</dbReference>
<comment type="caution">
    <text evidence="8">The sequence shown here is derived from an EMBL/GenBank/DDBJ whole genome shotgun (WGS) entry which is preliminary data.</text>
</comment>
<dbReference type="RefSeq" id="WP_284318953.1">
    <property type="nucleotide sequence ID" value="NZ_BSOB01000003.1"/>
</dbReference>
<sequence>MNNILRRAIAKGLAYGTFALLAASPVANLAAQTTTAPSYAWKNVRIVAGGYVDGIIAHPAKPGLFYARTDVGGAYRYVSTTGKWVPLNDWVSPSDSQWMGVESIAIDPNNPKMLFMVTGLYTQSWGANGAVLVSFDEGKTFASHPLGFRAGGNEDGRNAGERLQVDPNLGTILFYGTSNDSSQASTNGLWKSSDRGTTWSKVNGFGALSSDGSGAGVAFVAFYKPSGIRGSATKTIFAGVSTATATSTLYKSSDGGVTWTPVSGGPTGLMAQRGLIAPDGTLYITYGNAAGPNGMTKGQVWKYNIGLNTWQNITPPDKYNYPSGFSGLSIDPAKPGTVVVMTMDHWWPSDTMYRTTNGGTSWVDVGATATRDASESPWITQGQSQAAFGNWGEVVIDPFNPAHAMYGFGGGIWETGNLTAIDSGQATNWSVGANDIEETAVITLISPTAGAHLLSGLGDVCGFVHTNLAKAPAKQNNNPICSNGTGLDFAKNLPSKIVRVGTGSNNVFGAVSSDGGTTWTPFANQAGSTNGGGSAAISADGGTIVWAPSDVTPAYSTDNGTTWTTLSALPKGVQVVSDGANGNLFYAWNSSTGTFYSSSDKGVTWYASATNLPVVASWQKSQVTTVTGVQGDIWLATPAGLYRSTNSGWSWSAFAASAVTSANSVGFGKAATGAFYPTIYVSGTVNGTTALFRSTDVGKTWVQINDAQHQWGGVSLVVGDPRTFGTVYLGTNGARGVIYGTSND</sequence>
<evidence type="ECO:0000256" key="3">
    <source>
        <dbReference type="ARBA" id="ARBA00023277"/>
    </source>
</evidence>
<feature type="chain" id="PRO_5046299468" evidence="7">
    <location>
        <begin position="23"/>
        <end position="744"/>
    </location>
</feature>
<evidence type="ECO:0000256" key="2">
    <source>
        <dbReference type="ARBA" id="ARBA00022801"/>
    </source>
</evidence>
<dbReference type="Proteomes" id="UP001156670">
    <property type="component" value="Unassembled WGS sequence"/>
</dbReference>
<dbReference type="PANTHER" id="PTHR43739">
    <property type="entry name" value="XYLOGLUCANASE (EUROFUNG)"/>
    <property type="match status" value="1"/>
</dbReference>
<dbReference type="InterPro" id="IPR052025">
    <property type="entry name" value="Xyloglucanase_GH74"/>
</dbReference>
<evidence type="ECO:0000313" key="9">
    <source>
        <dbReference type="Proteomes" id="UP001156670"/>
    </source>
</evidence>
<keyword evidence="9" id="KW-1185">Reference proteome</keyword>
<accession>A0ABQ5XL89</accession>
<proteinExistence type="inferred from homology"/>
<keyword evidence="3" id="KW-0119">Carbohydrate metabolism</keyword>
<evidence type="ECO:0000313" key="8">
    <source>
        <dbReference type="EMBL" id="GLQ91174.1"/>
    </source>
</evidence>
<keyword evidence="5" id="KW-0624">Polysaccharide degradation</keyword>